<evidence type="ECO:0000256" key="13">
    <source>
        <dbReference type="PROSITE-ProRule" id="PRU00176"/>
    </source>
</evidence>
<keyword evidence="3" id="KW-0597">Phosphoprotein</keyword>
<evidence type="ECO:0000256" key="6">
    <source>
        <dbReference type="ARBA" id="ARBA00023187"/>
    </source>
</evidence>
<dbReference type="AlphaFoldDB" id="A0AAW1DUT7"/>
<dbReference type="InterPro" id="IPR012677">
    <property type="entry name" value="Nucleotide-bd_a/b_plait_sf"/>
</dbReference>
<dbReference type="PANTHER" id="PTHR48034">
    <property type="entry name" value="TRANSFORMER-2 SEX-DETERMINING PROTEIN-RELATED"/>
    <property type="match status" value="1"/>
</dbReference>
<dbReference type="SMART" id="SM00361">
    <property type="entry name" value="RRM_1"/>
    <property type="match status" value="1"/>
</dbReference>
<comment type="caution">
    <text evidence="16">The sequence shown here is derived from an EMBL/GenBank/DDBJ whole genome shotgun (WGS) entry which is preliminary data.</text>
</comment>
<keyword evidence="7" id="KW-0539">Nucleus</keyword>
<accession>A0AAW1DUT7</accession>
<evidence type="ECO:0000259" key="15">
    <source>
        <dbReference type="PROSITE" id="PS50102"/>
    </source>
</evidence>
<evidence type="ECO:0000256" key="2">
    <source>
        <dbReference type="ARBA" id="ARBA00010269"/>
    </source>
</evidence>
<evidence type="ECO:0000256" key="9">
    <source>
        <dbReference type="ARBA" id="ARBA00078560"/>
    </source>
</evidence>
<dbReference type="Proteomes" id="UP001488805">
    <property type="component" value="Unassembled WGS sequence"/>
</dbReference>
<feature type="compositionally biased region" description="Basic and acidic residues" evidence="14">
    <location>
        <begin position="159"/>
        <end position="171"/>
    </location>
</feature>
<evidence type="ECO:0000256" key="11">
    <source>
        <dbReference type="ARBA" id="ARBA00082354"/>
    </source>
</evidence>
<evidence type="ECO:0000256" key="1">
    <source>
        <dbReference type="ARBA" id="ARBA00004324"/>
    </source>
</evidence>
<evidence type="ECO:0000256" key="12">
    <source>
        <dbReference type="ARBA" id="ARBA00084028"/>
    </source>
</evidence>
<reference evidence="16 17" key="1">
    <citation type="journal article" date="2024" name="Genome Biol. Evol.">
        <title>Chromosome-level genome assembly of the viviparous eelpout Zoarces viviparus.</title>
        <authorList>
            <person name="Fuhrmann N."/>
            <person name="Brasseur M.V."/>
            <person name="Bakowski C.E."/>
            <person name="Podsiadlowski L."/>
            <person name="Prost S."/>
            <person name="Krehenwinkel H."/>
            <person name="Mayer C."/>
        </authorList>
    </citation>
    <scope>NUCLEOTIDE SEQUENCE [LARGE SCALE GENOMIC DNA]</scope>
    <source>
        <strain evidence="16">NO-MEL_2022_Ind0_liver</strain>
    </source>
</reference>
<evidence type="ECO:0000313" key="16">
    <source>
        <dbReference type="EMBL" id="KAK9514146.1"/>
    </source>
</evidence>
<dbReference type="SMART" id="SM00360">
    <property type="entry name" value="RRM"/>
    <property type="match status" value="1"/>
</dbReference>
<dbReference type="GO" id="GO:0008380">
    <property type="term" value="P:RNA splicing"/>
    <property type="evidence" value="ECO:0007669"/>
    <property type="project" value="UniProtKB-KW"/>
</dbReference>
<dbReference type="SUPFAM" id="SSF54928">
    <property type="entry name" value="RNA-binding domain, RBD"/>
    <property type="match status" value="1"/>
</dbReference>
<evidence type="ECO:0000256" key="5">
    <source>
        <dbReference type="ARBA" id="ARBA00022884"/>
    </source>
</evidence>
<keyword evidence="5 13" id="KW-0694">RNA-binding</keyword>
<sequence>MARYLRPPNTSLFVRNIADDSRPEDIRREFGRYGPIVDVYIPLDFYTRRGRGFAYIQFEDVRDAEDALHNLDHKWVCGRQIEIQFAQGDRKTPNQMKTKERHSPRSSSRNDDDRDGRRRRSRSRSYERRRSRSPSYERRPRRSESPRESRSFSRRRRSRSYENDKSRGPPRDHHRTHREHSASRSPSASRPVPKGKKSQSRSHTPGEDYHPTSSSQKPPVGRSPSRSYSRSVSRSRSRSRSWAGRKSGGH</sequence>
<feature type="compositionally biased region" description="Basic and acidic residues" evidence="14">
    <location>
        <begin position="135"/>
        <end position="151"/>
    </location>
</feature>
<feature type="compositionally biased region" description="Low complexity" evidence="14">
    <location>
        <begin position="240"/>
        <end position="250"/>
    </location>
</feature>
<keyword evidence="17" id="KW-1185">Reference proteome</keyword>
<dbReference type="GO" id="GO:0003723">
    <property type="term" value="F:RNA binding"/>
    <property type="evidence" value="ECO:0007669"/>
    <property type="project" value="UniProtKB-UniRule"/>
</dbReference>
<evidence type="ECO:0000256" key="3">
    <source>
        <dbReference type="ARBA" id="ARBA00022553"/>
    </source>
</evidence>
<dbReference type="InterPro" id="IPR035979">
    <property type="entry name" value="RBD_domain_sf"/>
</dbReference>
<comment type="subcellular location">
    <subcellularLocation>
        <location evidence="1">Nucleus speckle</location>
    </subcellularLocation>
</comment>
<dbReference type="EMBL" id="JBCEZU010000597">
    <property type="protein sequence ID" value="KAK9514146.1"/>
    <property type="molecule type" value="Genomic_DNA"/>
</dbReference>
<keyword evidence="6" id="KW-0508">mRNA splicing</keyword>
<dbReference type="GO" id="GO:0048025">
    <property type="term" value="P:negative regulation of mRNA splicing, via spliceosome"/>
    <property type="evidence" value="ECO:0007669"/>
    <property type="project" value="UniProtKB-ARBA"/>
</dbReference>
<evidence type="ECO:0000313" key="17">
    <source>
        <dbReference type="Proteomes" id="UP001488805"/>
    </source>
</evidence>
<gene>
    <name evidence="16" type="ORF">VZT92_027635</name>
</gene>
<evidence type="ECO:0000256" key="10">
    <source>
        <dbReference type="ARBA" id="ARBA00080089"/>
    </source>
</evidence>
<organism evidence="16 17">
    <name type="scientific">Zoarces viviparus</name>
    <name type="common">Viviparous eelpout</name>
    <name type="synonym">Blennius viviparus</name>
    <dbReference type="NCBI Taxonomy" id="48416"/>
    <lineage>
        <taxon>Eukaryota</taxon>
        <taxon>Metazoa</taxon>
        <taxon>Chordata</taxon>
        <taxon>Craniata</taxon>
        <taxon>Vertebrata</taxon>
        <taxon>Euteleostomi</taxon>
        <taxon>Actinopterygii</taxon>
        <taxon>Neopterygii</taxon>
        <taxon>Teleostei</taxon>
        <taxon>Neoteleostei</taxon>
        <taxon>Acanthomorphata</taxon>
        <taxon>Eupercaria</taxon>
        <taxon>Perciformes</taxon>
        <taxon>Cottioidei</taxon>
        <taxon>Zoarcales</taxon>
        <taxon>Zoarcidae</taxon>
        <taxon>Zoarcinae</taxon>
        <taxon>Zoarces</taxon>
    </lineage>
</organism>
<evidence type="ECO:0000256" key="7">
    <source>
        <dbReference type="ARBA" id="ARBA00023242"/>
    </source>
</evidence>
<dbReference type="GO" id="GO:0006397">
    <property type="term" value="P:mRNA processing"/>
    <property type="evidence" value="ECO:0007669"/>
    <property type="project" value="UniProtKB-KW"/>
</dbReference>
<protein>
    <recommendedName>
        <fullName evidence="8">Serine/arginine-rich splicing factor 10</fullName>
    </recommendedName>
    <alternativeName>
        <fullName evidence="10">FUS-interacting serine-arginine-rich protein 1</fullName>
    </alternativeName>
    <alternativeName>
        <fullName evidence="12">Splicing factor, arginine/serine-rich 13A</fullName>
    </alternativeName>
    <alternativeName>
        <fullName evidence="9">TLS-associated protein with Ser-Arg repeats</fullName>
    </alternativeName>
    <alternativeName>
        <fullName evidence="11">TLS-associated serine-arginine protein</fullName>
    </alternativeName>
</protein>
<dbReference type="InterPro" id="IPR050441">
    <property type="entry name" value="RBM"/>
</dbReference>
<evidence type="ECO:0000256" key="4">
    <source>
        <dbReference type="ARBA" id="ARBA00022664"/>
    </source>
</evidence>
<dbReference type="InterPro" id="IPR003954">
    <property type="entry name" value="RRM_euk-type"/>
</dbReference>
<dbReference type="CDD" id="cd12559">
    <property type="entry name" value="RRM_SRSF10"/>
    <property type="match status" value="1"/>
</dbReference>
<evidence type="ECO:0000256" key="14">
    <source>
        <dbReference type="SAM" id="MobiDB-lite"/>
    </source>
</evidence>
<keyword evidence="4" id="KW-0507">mRNA processing</keyword>
<evidence type="ECO:0000256" key="8">
    <source>
        <dbReference type="ARBA" id="ARBA00067946"/>
    </source>
</evidence>
<feature type="compositionally biased region" description="Basic residues" evidence="14">
    <location>
        <begin position="117"/>
        <end position="132"/>
    </location>
</feature>
<feature type="compositionally biased region" description="Low complexity" evidence="14">
    <location>
        <begin position="222"/>
        <end position="232"/>
    </location>
</feature>
<proteinExistence type="inferred from homology"/>
<name>A0AAW1DUT7_ZOAVI</name>
<comment type="similarity">
    <text evidence="2">Belongs to the splicing factor SR family.</text>
</comment>
<feature type="domain" description="RRM" evidence="15">
    <location>
        <begin position="10"/>
        <end position="88"/>
    </location>
</feature>
<feature type="region of interest" description="Disordered" evidence="14">
    <location>
        <begin position="86"/>
        <end position="250"/>
    </location>
</feature>
<dbReference type="InterPro" id="IPR000504">
    <property type="entry name" value="RRM_dom"/>
</dbReference>
<dbReference type="Pfam" id="PF00076">
    <property type="entry name" value="RRM_1"/>
    <property type="match status" value="1"/>
</dbReference>
<dbReference type="Gene3D" id="3.30.70.330">
    <property type="match status" value="1"/>
</dbReference>
<dbReference type="PROSITE" id="PS50102">
    <property type="entry name" value="RRM"/>
    <property type="match status" value="1"/>
</dbReference>
<dbReference type="GO" id="GO:0016607">
    <property type="term" value="C:nuclear speck"/>
    <property type="evidence" value="ECO:0007669"/>
    <property type="project" value="UniProtKB-SubCell"/>
</dbReference>
<feature type="compositionally biased region" description="Basic and acidic residues" evidence="14">
    <location>
        <begin position="88"/>
        <end position="116"/>
    </location>
</feature>
<dbReference type="FunFam" id="3.30.70.330:FF:000155">
    <property type="entry name" value="serine/arginine-rich splicing factor 10 isoform X1"/>
    <property type="match status" value="1"/>
</dbReference>